<comment type="caution">
    <text evidence="11">The sequence shown here is derived from an EMBL/GenBank/DDBJ whole genome shotgun (WGS) entry which is preliminary data.</text>
</comment>
<keyword evidence="3" id="KW-0479">Metal-binding</keyword>
<dbReference type="Pfam" id="PF00730">
    <property type="entry name" value="HhH-GPD"/>
    <property type="match status" value="1"/>
</dbReference>
<dbReference type="InterPro" id="IPR011257">
    <property type="entry name" value="DNA_glycosylase"/>
</dbReference>
<gene>
    <name evidence="11" type="ORF">CEE37_00220</name>
</gene>
<dbReference type="PROSITE" id="PS00764">
    <property type="entry name" value="ENDONUCLEASE_III_1"/>
    <property type="match status" value="1"/>
</dbReference>
<evidence type="ECO:0000256" key="2">
    <source>
        <dbReference type="ARBA" id="ARBA00008343"/>
    </source>
</evidence>
<keyword evidence="7" id="KW-0411">Iron-sulfur</keyword>
<sequence>MERISDNLQARLERITGFLEKEQSVKTWPGPSEPLDSLILTILSQNTNDNLRDRAYDNLRSRFPQWMDVHSTPVEEIAQLIRIAGLSQQKSKRIKEILEWVKEEFEGFSLKALENVDDDEALKLLTSRKGIGIKTAAVVLMATLGRDLCPVDTHVHRIAKRLGWVLEKINAEKTFWQLRPHVPEGKGYSLHMNLLQFGRTICSARKPLCSSCYLWADCIYPQKGTKK</sequence>
<evidence type="ECO:0000256" key="6">
    <source>
        <dbReference type="ARBA" id="ARBA00023004"/>
    </source>
</evidence>
<dbReference type="GO" id="GO:0016798">
    <property type="term" value="F:hydrolase activity, acting on glycosyl bonds"/>
    <property type="evidence" value="ECO:0007669"/>
    <property type="project" value="UniProtKB-KW"/>
</dbReference>
<dbReference type="Gene3D" id="1.10.340.30">
    <property type="entry name" value="Hypothetical protein, domain 2"/>
    <property type="match status" value="1"/>
</dbReference>
<proteinExistence type="inferred from homology"/>
<evidence type="ECO:0000313" key="12">
    <source>
        <dbReference type="Proteomes" id="UP000319619"/>
    </source>
</evidence>
<dbReference type="InterPro" id="IPR004035">
    <property type="entry name" value="Endouclease-III_FeS-bd_BS"/>
</dbReference>
<reference evidence="11 12" key="1">
    <citation type="submission" date="2017-06" db="EMBL/GenBank/DDBJ databases">
        <title>Novel microbial phyla capable of carbon fixation and sulfur reduction in deep-sea sediments.</title>
        <authorList>
            <person name="Huang J."/>
            <person name="Baker B."/>
            <person name="Wang Y."/>
        </authorList>
    </citation>
    <scope>NUCLEOTIDE SEQUENCE [LARGE SCALE GENOMIC DNA]</scope>
    <source>
        <strain evidence="11">B3_LCP</strain>
    </source>
</reference>
<evidence type="ECO:0000256" key="5">
    <source>
        <dbReference type="ARBA" id="ARBA00022801"/>
    </source>
</evidence>
<evidence type="ECO:0000313" key="11">
    <source>
        <dbReference type="EMBL" id="TKJ42136.1"/>
    </source>
</evidence>
<dbReference type="EMBL" id="NJBN01000001">
    <property type="protein sequence ID" value="TKJ42136.1"/>
    <property type="molecule type" value="Genomic_DNA"/>
</dbReference>
<comment type="cofactor">
    <cofactor evidence="1">
        <name>[4Fe-4S] cluster</name>
        <dbReference type="ChEBI" id="CHEBI:49883"/>
    </cofactor>
</comment>
<protein>
    <submittedName>
        <fullName evidence="11">Base excision DNA repair protein</fullName>
    </submittedName>
</protein>
<dbReference type="PANTHER" id="PTHR47203">
    <property type="match status" value="1"/>
</dbReference>
<evidence type="ECO:0000256" key="7">
    <source>
        <dbReference type="ARBA" id="ARBA00023014"/>
    </source>
</evidence>
<dbReference type="SMART" id="SM00478">
    <property type="entry name" value="ENDO3c"/>
    <property type="match status" value="1"/>
</dbReference>
<dbReference type="InterPro" id="IPR003265">
    <property type="entry name" value="HhH-GPD_domain"/>
</dbReference>
<dbReference type="CDD" id="cd00056">
    <property type="entry name" value="ENDO3c"/>
    <property type="match status" value="1"/>
</dbReference>
<comment type="similarity">
    <text evidence="2">Belongs to the Nth/MutY family.</text>
</comment>
<keyword evidence="8" id="KW-0234">DNA repair</keyword>
<dbReference type="GO" id="GO:0046872">
    <property type="term" value="F:metal ion binding"/>
    <property type="evidence" value="ECO:0007669"/>
    <property type="project" value="UniProtKB-KW"/>
</dbReference>
<evidence type="ECO:0000256" key="1">
    <source>
        <dbReference type="ARBA" id="ARBA00001966"/>
    </source>
</evidence>
<dbReference type="SUPFAM" id="SSF48150">
    <property type="entry name" value="DNA-glycosylase"/>
    <property type="match status" value="1"/>
</dbReference>
<evidence type="ECO:0000256" key="3">
    <source>
        <dbReference type="ARBA" id="ARBA00022723"/>
    </source>
</evidence>
<dbReference type="PIRSF" id="PIRSF001435">
    <property type="entry name" value="Nth"/>
    <property type="match status" value="1"/>
</dbReference>
<keyword evidence="5" id="KW-0378">Hydrolase</keyword>
<dbReference type="AlphaFoldDB" id="A0A532V4J9"/>
<keyword evidence="4" id="KW-0227">DNA damage</keyword>
<dbReference type="GO" id="GO:0051536">
    <property type="term" value="F:iron-sulfur cluster binding"/>
    <property type="evidence" value="ECO:0007669"/>
    <property type="project" value="UniProtKB-KW"/>
</dbReference>
<dbReference type="PANTHER" id="PTHR47203:SF1">
    <property type="entry name" value="HYPOTHETICAL BASE EXCISION DNA REPAIR PROTEIN (EUROFUNG)"/>
    <property type="match status" value="1"/>
</dbReference>
<keyword evidence="6" id="KW-0408">Iron</keyword>
<evidence type="ECO:0000256" key="4">
    <source>
        <dbReference type="ARBA" id="ARBA00022763"/>
    </source>
</evidence>
<dbReference type="GO" id="GO:0006284">
    <property type="term" value="P:base-excision repair"/>
    <property type="evidence" value="ECO:0007669"/>
    <property type="project" value="InterPro"/>
</dbReference>
<organism evidence="11 12">
    <name type="scientific">candidate division LCP-89 bacterium B3_LCP</name>
    <dbReference type="NCBI Taxonomy" id="2012998"/>
    <lineage>
        <taxon>Bacteria</taxon>
        <taxon>Pseudomonadati</taxon>
        <taxon>Bacteria division LCP-89</taxon>
    </lineage>
</organism>
<feature type="domain" description="HhH-GPD" evidence="10">
    <location>
        <begin position="43"/>
        <end position="200"/>
    </location>
</feature>
<dbReference type="Proteomes" id="UP000319619">
    <property type="component" value="Unassembled WGS sequence"/>
</dbReference>
<keyword evidence="9" id="KW-0326">Glycosidase</keyword>
<evidence type="ECO:0000256" key="8">
    <source>
        <dbReference type="ARBA" id="ARBA00023204"/>
    </source>
</evidence>
<dbReference type="InterPro" id="IPR023170">
    <property type="entry name" value="HhH_base_excis_C"/>
</dbReference>
<evidence type="ECO:0000259" key="10">
    <source>
        <dbReference type="SMART" id="SM00478"/>
    </source>
</evidence>
<dbReference type="Gene3D" id="1.10.1670.10">
    <property type="entry name" value="Helix-hairpin-Helix base-excision DNA repair enzymes (C-terminal)"/>
    <property type="match status" value="1"/>
</dbReference>
<name>A0A532V4J9_UNCL8</name>
<accession>A0A532V4J9</accession>
<evidence type="ECO:0000256" key="9">
    <source>
        <dbReference type="ARBA" id="ARBA00023295"/>
    </source>
</evidence>